<comment type="caution">
    <text evidence="1">The sequence shown here is derived from an EMBL/GenBank/DDBJ whole genome shotgun (WGS) entry which is preliminary data.</text>
</comment>
<reference evidence="1" key="1">
    <citation type="submission" date="2023-10" db="EMBL/GenBank/DDBJ databases">
        <authorList>
            <person name="Rodriguez Cubillos JULIANA M."/>
            <person name="De Vega J."/>
        </authorList>
    </citation>
    <scope>NUCLEOTIDE SEQUENCE</scope>
</reference>
<organism evidence="1 2">
    <name type="scientific">Trifolium pratense</name>
    <name type="common">Red clover</name>
    <dbReference type="NCBI Taxonomy" id="57577"/>
    <lineage>
        <taxon>Eukaryota</taxon>
        <taxon>Viridiplantae</taxon>
        <taxon>Streptophyta</taxon>
        <taxon>Embryophyta</taxon>
        <taxon>Tracheophyta</taxon>
        <taxon>Spermatophyta</taxon>
        <taxon>Magnoliopsida</taxon>
        <taxon>eudicotyledons</taxon>
        <taxon>Gunneridae</taxon>
        <taxon>Pentapetalae</taxon>
        <taxon>rosids</taxon>
        <taxon>fabids</taxon>
        <taxon>Fabales</taxon>
        <taxon>Fabaceae</taxon>
        <taxon>Papilionoideae</taxon>
        <taxon>50 kb inversion clade</taxon>
        <taxon>NPAAA clade</taxon>
        <taxon>Hologalegina</taxon>
        <taxon>IRL clade</taxon>
        <taxon>Trifolieae</taxon>
        <taxon>Trifolium</taxon>
    </lineage>
</organism>
<name>A0ACB0K694_TRIPR</name>
<gene>
    <name evidence="1" type="ORF">MILVUS5_LOCUS19428</name>
</gene>
<keyword evidence="2" id="KW-1185">Reference proteome</keyword>
<evidence type="ECO:0000313" key="1">
    <source>
        <dbReference type="EMBL" id="CAJ2651863.1"/>
    </source>
</evidence>
<dbReference type="EMBL" id="CASHSV030000179">
    <property type="protein sequence ID" value="CAJ2651863.1"/>
    <property type="molecule type" value="Genomic_DNA"/>
</dbReference>
<evidence type="ECO:0000313" key="2">
    <source>
        <dbReference type="Proteomes" id="UP001177021"/>
    </source>
</evidence>
<protein>
    <submittedName>
        <fullName evidence="1">Uncharacterized protein</fullName>
    </submittedName>
</protein>
<dbReference type="Proteomes" id="UP001177021">
    <property type="component" value="Unassembled WGS sequence"/>
</dbReference>
<accession>A0ACB0K694</accession>
<sequence length="594" mass="67573">MTGRMLKWSLELSEFEIFFESRKALKAQVLADFVAEMTTPSTPDKNKWTIFVDGSSNPQGSGAGIMLENSEGVLIEVSLELAFPTTNNQVEYEAFLAGLRLAQDMEAEEIKIFTDSQLVASQIAGEYQTKDKRLTEYLKADILSKLASTKKKKGGNQSLIQETLSKPSIVKPSEVFLIYEIDANSWMTPVFEFLNTGNLPIDKKEAAKVKRRACAYVILNGKMYRRGFSIPLLRCVEEREVSSILREIQKGINGQHIGGRSLARKALRAGFYWPTMQADAKEHVKKCDKCQQHGDMHLAPPNELKALSSPWPFSWWGMDLLGPFPTATGQNKYLIVAVDYFTKWIEAEPLANITTFNVLRFFKRNILARFGIPQVVITDNGTQFTDKKVREFMAKIGTTQHFTSIEHPQTNGQAEAANRVILQGLKRRLDEAKGKWTEELHSVLWSYRTTPHSTTGETPFRITYGTEAVIPVETGASSFRTEIPLERGDNQDMLREELDLLEELREGAALQEATLKQKIAKRHDKKVIKREFDVGTLVLRRNQKHSREGKLAANWEGPYRVRDKTENGAYYLEDLYGKELPRPWNAEKLKQYYS</sequence>
<proteinExistence type="predicted"/>